<organism evidence="1 2">
    <name type="scientific">Daejeonella rubra</name>
    <dbReference type="NCBI Taxonomy" id="990371"/>
    <lineage>
        <taxon>Bacteria</taxon>
        <taxon>Pseudomonadati</taxon>
        <taxon>Bacteroidota</taxon>
        <taxon>Sphingobacteriia</taxon>
        <taxon>Sphingobacteriales</taxon>
        <taxon>Sphingobacteriaceae</taxon>
        <taxon>Daejeonella</taxon>
    </lineage>
</organism>
<evidence type="ECO:0000313" key="2">
    <source>
        <dbReference type="Proteomes" id="UP000199226"/>
    </source>
</evidence>
<name>A0A1G9S1B7_9SPHI</name>
<gene>
    <name evidence="1" type="ORF">SAMN05421813_10928</name>
</gene>
<sequence length="188" mass="21007">MSIIRNIIINLVIISVLLSTISCVQKKQDEESPYSCNVKIKEEGSIKTFRTSGSFIFQSQGEEKVNAIETAASFKIDTTSGTVEKILLLSTYTLTTKNSWPVVKATFKLADKSVIVLTTEEHIEGTMNEKVNMTGNFFNLNEDNYTKLSNNAVQEIILETQGDSVRIKPSQKIINSQLNCAFKESKKQ</sequence>
<dbReference type="RefSeq" id="WP_090703570.1">
    <property type="nucleotide sequence ID" value="NZ_FNHH01000009.1"/>
</dbReference>
<proteinExistence type="predicted"/>
<keyword evidence="2" id="KW-1185">Reference proteome</keyword>
<reference evidence="2" key="1">
    <citation type="submission" date="2016-10" db="EMBL/GenBank/DDBJ databases">
        <authorList>
            <person name="Varghese N."/>
            <person name="Submissions S."/>
        </authorList>
    </citation>
    <scope>NUCLEOTIDE SEQUENCE [LARGE SCALE GENOMIC DNA]</scope>
    <source>
        <strain evidence="2">DSM 24536</strain>
    </source>
</reference>
<evidence type="ECO:0000313" key="1">
    <source>
        <dbReference type="EMBL" id="SDM29214.1"/>
    </source>
</evidence>
<dbReference type="Proteomes" id="UP000199226">
    <property type="component" value="Unassembled WGS sequence"/>
</dbReference>
<dbReference type="PROSITE" id="PS51257">
    <property type="entry name" value="PROKAR_LIPOPROTEIN"/>
    <property type="match status" value="1"/>
</dbReference>
<dbReference type="STRING" id="990371.SAMN05421813_10928"/>
<dbReference type="EMBL" id="FNHH01000009">
    <property type="protein sequence ID" value="SDM29214.1"/>
    <property type="molecule type" value="Genomic_DNA"/>
</dbReference>
<accession>A0A1G9S1B7</accession>
<protein>
    <submittedName>
        <fullName evidence="1">Uncharacterized protein</fullName>
    </submittedName>
</protein>
<dbReference type="AlphaFoldDB" id="A0A1G9S1B7"/>